<evidence type="ECO:0000313" key="8">
    <source>
        <dbReference type="Proteomes" id="UP000322110"/>
    </source>
</evidence>
<keyword evidence="6" id="KW-1003">Cell membrane</keyword>
<evidence type="ECO:0000256" key="4">
    <source>
        <dbReference type="ARBA" id="ARBA00022989"/>
    </source>
</evidence>
<dbReference type="CDD" id="cd06662">
    <property type="entry name" value="SURF1"/>
    <property type="match status" value="1"/>
</dbReference>
<dbReference type="Proteomes" id="UP000322110">
    <property type="component" value="Unassembled WGS sequence"/>
</dbReference>
<comment type="caution">
    <text evidence="7">The sequence shown here is derived from an EMBL/GenBank/DDBJ whole genome shotgun (WGS) entry which is preliminary data.</text>
</comment>
<evidence type="ECO:0000256" key="6">
    <source>
        <dbReference type="RuleBase" id="RU363076"/>
    </source>
</evidence>
<comment type="similarity">
    <text evidence="2 6">Belongs to the SURF1 family.</text>
</comment>
<dbReference type="GO" id="GO:0005886">
    <property type="term" value="C:plasma membrane"/>
    <property type="evidence" value="ECO:0007669"/>
    <property type="project" value="UniProtKB-SubCell"/>
</dbReference>
<keyword evidence="3 6" id="KW-0812">Transmembrane</keyword>
<keyword evidence="8" id="KW-1185">Reference proteome</keyword>
<feature type="transmembrane region" description="Helical" evidence="6">
    <location>
        <begin position="229"/>
        <end position="249"/>
    </location>
</feature>
<dbReference type="EMBL" id="VUKA01000001">
    <property type="protein sequence ID" value="KAA2214677.1"/>
    <property type="molecule type" value="Genomic_DNA"/>
</dbReference>
<keyword evidence="5 6" id="KW-0472">Membrane</keyword>
<comment type="subcellular location">
    <subcellularLocation>
        <location evidence="6">Cell membrane</location>
        <topology evidence="6">Multi-pass membrane protein</topology>
    </subcellularLocation>
    <subcellularLocation>
        <location evidence="1">Membrane</location>
    </subcellularLocation>
</comment>
<dbReference type="PROSITE" id="PS50895">
    <property type="entry name" value="SURF1"/>
    <property type="match status" value="1"/>
</dbReference>
<dbReference type="PANTHER" id="PTHR23427:SF2">
    <property type="entry name" value="SURFEIT LOCUS PROTEIN 1"/>
    <property type="match status" value="1"/>
</dbReference>
<accession>A0A5B2TJI8</accession>
<proteinExistence type="inferred from homology"/>
<name>A0A5B2TJI8_9PROT</name>
<dbReference type="Pfam" id="PF02104">
    <property type="entry name" value="SURF1"/>
    <property type="match status" value="1"/>
</dbReference>
<dbReference type="PANTHER" id="PTHR23427">
    <property type="entry name" value="SURFEIT LOCUS PROTEIN"/>
    <property type="match status" value="1"/>
</dbReference>
<keyword evidence="4 6" id="KW-1133">Transmembrane helix</keyword>
<gene>
    <name evidence="7" type="ORF">F0Q34_02975</name>
</gene>
<evidence type="ECO:0000256" key="5">
    <source>
        <dbReference type="ARBA" id="ARBA00023136"/>
    </source>
</evidence>
<protein>
    <recommendedName>
        <fullName evidence="6">SURF1-like protein</fullName>
    </recommendedName>
</protein>
<dbReference type="OrthoDB" id="6079986at2"/>
<dbReference type="RefSeq" id="WP_149810632.1">
    <property type="nucleotide sequence ID" value="NZ_VUKA01000001.1"/>
</dbReference>
<evidence type="ECO:0000256" key="2">
    <source>
        <dbReference type="ARBA" id="ARBA00007165"/>
    </source>
</evidence>
<dbReference type="InterPro" id="IPR002994">
    <property type="entry name" value="Surf1/Shy1"/>
</dbReference>
<organism evidence="7 8">
    <name type="scientific">Teichococcus oryzae</name>
    <dbReference type="NCBI Taxonomy" id="1608942"/>
    <lineage>
        <taxon>Bacteria</taxon>
        <taxon>Pseudomonadati</taxon>
        <taxon>Pseudomonadota</taxon>
        <taxon>Alphaproteobacteria</taxon>
        <taxon>Acetobacterales</taxon>
        <taxon>Roseomonadaceae</taxon>
        <taxon>Roseomonas</taxon>
    </lineage>
</organism>
<feature type="transmembrane region" description="Helical" evidence="6">
    <location>
        <begin position="20"/>
        <end position="42"/>
    </location>
</feature>
<dbReference type="InterPro" id="IPR045214">
    <property type="entry name" value="Surf1/Surf4"/>
</dbReference>
<dbReference type="AlphaFoldDB" id="A0A5B2TJI8"/>
<evidence type="ECO:0000256" key="1">
    <source>
        <dbReference type="ARBA" id="ARBA00004370"/>
    </source>
</evidence>
<sequence length="269" mass="29095">MNAEAPSSPALLEPPERPRSFWFLAGLSALALLLLAGFIALGNWQMARRTWKLDLISRVEGRVNAPPAVPPGPAEWPGLTAAGAEYRALQVTGRFLPGQDTLVDANTQRGPGHWVMSPLLSEQGFILMVNRGFAGGERGSETGPPGPVPEGVVRFTGLLRWDEPGGALWRPNEPGAGRWYSRDVAALARARKLGPQPVAPYFVDARPAPGLPSPPVAGMTPLDFPNNHLVYAITWYGLALMVVGGMGVVGRHEWKLRQEQGRQDIPRPE</sequence>
<evidence type="ECO:0000256" key="3">
    <source>
        <dbReference type="ARBA" id="ARBA00022692"/>
    </source>
</evidence>
<reference evidence="7 8" key="1">
    <citation type="journal article" date="2015" name="Int. J. Syst. Evol. Microbiol.">
        <title>Roseomonas oryzae sp. nov., isolated from paddy rhizosphere soil.</title>
        <authorList>
            <person name="Ramaprasad E.V."/>
            <person name="Sasikala Ch."/>
            <person name="Ramana Ch.V."/>
        </authorList>
    </citation>
    <scope>NUCLEOTIDE SEQUENCE [LARGE SCALE GENOMIC DNA]</scope>
    <source>
        <strain evidence="7 8">KCTC 42542</strain>
    </source>
</reference>
<evidence type="ECO:0000313" key="7">
    <source>
        <dbReference type="EMBL" id="KAA2214677.1"/>
    </source>
</evidence>